<sequence length="201" mass="21313">MHISEGVLPGSLLVAGWALTIAGTYVGLKKLDNDRIPLAALLAATFFVASLIHVPAGPTSVHLVLNGLAGILLGWTVFPVLLVGLFLQAVLFQFGGLTVLGVNTFNMAFPALVAYYLCKGLLSSERKMALIVAGALSSFVAIMGSGLLVALELVFTGEAFRKTAELALLAHLPVAVVEAFVNAFILLFLKRAVPEILRRMR</sequence>
<gene>
    <name evidence="8" type="ORF">CLV27_1098</name>
</gene>
<accession>A0A4R1GDJ4</accession>
<organism evidence="8 9">
    <name type="scientific">Phorcysia thermohydrogeniphila</name>
    <dbReference type="NCBI Taxonomy" id="936138"/>
    <lineage>
        <taxon>Bacteria</taxon>
        <taxon>Pseudomonadati</taxon>
        <taxon>Aquificota</taxon>
        <taxon>Aquificia</taxon>
        <taxon>Desulfurobacteriales</taxon>
        <taxon>Desulfurobacteriaceae</taxon>
        <taxon>Phorcysia</taxon>
    </lineage>
</organism>
<evidence type="ECO:0000256" key="1">
    <source>
        <dbReference type="ARBA" id="ARBA00004651"/>
    </source>
</evidence>
<dbReference type="OrthoDB" id="9809846at2"/>
<feature type="transmembrane region" description="Helical" evidence="7">
    <location>
        <begin position="130"/>
        <end position="155"/>
    </location>
</feature>
<feature type="transmembrane region" description="Helical" evidence="7">
    <location>
        <begin position="167"/>
        <end position="189"/>
    </location>
</feature>
<feature type="transmembrane region" description="Helical" evidence="7">
    <location>
        <begin position="7"/>
        <end position="26"/>
    </location>
</feature>
<dbReference type="PANTHER" id="PTHR34229">
    <property type="entry name" value="METAL TRANSPORT PROTEIN HI_1621-RELATED"/>
    <property type="match status" value="1"/>
</dbReference>
<dbReference type="EMBL" id="SMFV01000003">
    <property type="protein sequence ID" value="TCK04665.1"/>
    <property type="molecule type" value="Genomic_DNA"/>
</dbReference>
<dbReference type="RefSeq" id="WP_132526588.1">
    <property type="nucleotide sequence ID" value="NZ_SMFV01000003.1"/>
</dbReference>
<feature type="transmembrane region" description="Helical" evidence="7">
    <location>
        <begin position="68"/>
        <end position="91"/>
    </location>
</feature>
<dbReference type="Proteomes" id="UP000295777">
    <property type="component" value="Unassembled WGS sequence"/>
</dbReference>
<dbReference type="NCBIfam" id="NF004905">
    <property type="entry name" value="PRK06265.1-5"/>
    <property type="match status" value="1"/>
</dbReference>
<comment type="subcellular location">
    <subcellularLocation>
        <location evidence="1">Cell membrane</location>
        <topology evidence="1">Multi-pass membrane protein</topology>
    </subcellularLocation>
</comment>
<evidence type="ECO:0000256" key="3">
    <source>
        <dbReference type="ARBA" id="ARBA00022475"/>
    </source>
</evidence>
<dbReference type="AlphaFoldDB" id="A0A4R1GDJ4"/>
<dbReference type="InterPro" id="IPR002751">
    <property type="entry name" value="CbiM/NikMN"/>
</dbReference>
<evidence type="ECO:0000256" key="6">
    <source>
        <dbReference type="ARBA" id="ARBA00023136"/>
    </source>
</evidence>
<keyword evidence="4 7" id="KW-0812">Transmembrane</keyword>
<comment type="caution">
    <text evidence="8">The sequence shown here is derived from an EMBL/GenBank/DDBJ whole genome shotgun (WGS) entry which is preliminary data.</text>
</comment>
<evidence type="ECO:0000256" key="4">
    <source>
        <dbReference type="ARBA" id="ARBA00022692"/>
    </source>
</evidence>
<dbReference type="Gene3D" id="1.10.1760.20">
    <property type="match status" value="1"/>
</dbReference>
<dbReference type="NCBIfam" id="NF004904">
    <property type="entry name" value="PRK06265.1-4"/>
    <property type="match status" value="1"/>
</dbReference>
<dbReference type="GO" id="GO:0000041">
    <property type="term" value="P:transition metal ion transport"/>
    <property type="evidence" value="ECO:0007669"/>
    <property type="project" value="InterPro"/>
</dbReference>
<keyword evidence="6 7" id="KW-0472">Membrane</keyword>
<name>A0A4R1GDJ4_9BACT</name>
<protein>
    <submittedName>
        <fullName evidence="8">Cobalt/nickel transport system permease protein</fullName>
    </submittedName>
</protein>
<keyword evidence="3" id="KW-1003">Cell membrane</keyword>
<feature type="transmembrane region" description="Helical" evidence="7">
    <location>
        <begin position="97"/>
        <end position="118"/>
    </location>
</feature>
<evidence type="ECO:0000313" key="9">
    <source>
        <dbReference type="Proteomes" id="UP000295777"/>
    </source>
</evidence>
<dbReference type="GO" id="GO:0005886">
    <property type="term" value="C:plasma membrane"/>
    <property type="evidence" value="ECO:0007669"/>
    <property type="project" value="UniProtKB-SubCell"/>
</dbReference>
<keyword evidence="2" id="KW-0813">Transport</keyword>
<feature type="transmembrane region" description="Helical" evidence="7">
    <location>
        <begin position="38"/>
        <end position="56"/>
    </location>
</feature>
<keyword evidence="9" id="KW-1185">Reference proteome</keyword>
<evidence type="ECO:0000256" key="2">
    <source>
        <dbReference type="ARBA" id="ARBA00022448"/>
    </source>
</evidence>
<dbReference type="Pfam" id="PF01891">
    <property type="entry name" value="CbiM"/>
    <property type="match status" value="1"/>
</dbReference>
<evidence type="ECO:0000256" key="7">
    <source>
        <dbReference type="SAM" id="Phobius"/>
    </source>
</evidence>
<evidence type="ECO:0000256" key="5">
    <source>
        <dbReference type="ARBA" id="ARBA00022989"/>
    </source>
</evidence>
<keyword evidence="5 7" id="KW-1133">Transmembrane helix</keyword>
<reference evidence="8 9" key="1">
    <citation type="submission" date="2019-03" db="EMBL/GenBank/DDBJ databases">
        <title>Genomic Encyclopedia of Archaeal and Bacterial Type Strains, Phase II (KMG-II): from individual species to whole genera.</title>
        <authorList>
            <person name="Goeker M."/>
        </authorList>
    </citation>
    <scope>NUCLEOTIDE SEQUENCE [LARGE SCALE GENOMIC DNA]</scope>
    <source>
        <strain evidence="8 9">DSM 24425</strain>
    </source>
</reference>
<dbReference type="PANTHER" id="PTHR34229:SF1">
    <property type="entry name" value="METAL TRANSPORT PROTEIN HI_1621-RELATED"/>
    <property type="match status" value="1"/>
</dbReference>
<proteinExistence type="predicted"/>
<evidence type="ECO:0000313" key="8">
    <source>
        <dbReference type="EMBL" id="TCK04665.1"/>
    </source>
</evidence>